<dbReference type="AlphaFoldDB" id="A0A859DT61"/>
<evidence type="ECO:0000313" key="4">
    <source>
        <dbReference type="EMBL" id="QKN23353.1"/>
    </source>
</evidence>
<feature type="active site" description="Proton donor/acceptor" evidence="2">
    <location>
        <position position="123"/>
    </location>
</feature>
<keyword evidence="3" id="KW-1133">Transmembrane helix</keyword>
<dbReference type="Gene3D" id="2.40.260.10">
    <property type="entry name" value="Sortase"/>
    <property type="match status" value="1"/>
</dbReference>
<evidence type="ECO:0000313" key="7">
    <source>
        <dbReference type="Proteomes" id="UP000509623"/>
    </source>
</evidence>
<reference evidence="6 7" key="1">
    <citation type="submission" date="2019-11" db="EMBL/GenBank/DDBJ databases">
        <authorList>
            <person name="Ren C."/>
            <person name="Wang H."/>
            <person name="Xu Y."/>
        </authorList>
    </citation>
    <scope>NUCLEOTIDE SEQUENCE [LARGE SCALE GENOMIC DNA]</scope>
    <source>
        <strain evidence="7">JNU-WLY1368</strain>
        <strain evidence="4 6">LBM 19010</strain>
    </source>
</reference>
<reference evidence="5" key="3">
    <citation type="journal article" date="2022" name="Int. J. Syst. Evol. Microbiol.">
        <title>Caproicibacterium lactatifermentans sp. nov., isolated from pit clay used for the production of Chinese strong aroma-type liquor.</title>
        <authorList>
            <person name="Wang H."/>
            <person name="Gu Y."/>
            <person name="Zhao D."/>
            <person name="Qiao Z."/>
            <person name="Zheng J."/>
            <person name="Gao J."/>
            <person name="Ren C."/>
            <person name="Xu Y."/>
        </authorList>
    </citation>
    <scope>NUCLEOTIDE SEQUENCE</scope>
    <source>
        <strain evidence="5">JNU-WLY1368</strain>
    </source>
</reference>
<evidence type="ECO:0000256" key="1">
    <source>
        <dbReference type="ARBA" id="ARBA00022801"/>
    </source>
</evidence>
<reference evidence="5" key="2">
    <citation type="journal article" date="2021" name="Appl. Environ. Microbiol.">
        <title>Adaptability of a Caproate-Producing Bacterium Contributes to Its Dominance in an Anaerobic Fermentation System.</title>
        <authorList>
            <person name="Wang H."/>
            <person name="Gu Y."/>
            <person name="Zhou W."/>
            <person name="Zhao D."/>
            <person name="Qiao Z."/>
            <person name="Zheng J."/>
            <person name="Gao J."/>
            <person name="Chen X."/>
            <person name="Ren C."/>
            <person name="Xu Y."/>
        </authorList>
    </citation>
    <scope>NUCLEOTIDE SEQUENCE</scope>
    <source>
        <strain evidence="5">JNU-WLY1368</strain>
    </source>
</reference>
<organism evidence="4 6">
    <name type="scientific">Caproicibacterium lactatifermentans</name>
    <dbReference type="NCBI Taxonomy" id="2666138"/>
    <lineage>
        <taxon>Bacteria</taxon>
        <taxon>Bacillati</taxon>
        <taxon>Bacillota</taxon>
        <taxon>Clostridia</taxon>
        <taxon>Eubacteriales</taxon>
        <taxon>Oscillospiraceae</taxon>
        <taxon>Caproicibacterium</taxon>
    </lineage>
</organism>
<evidence type="ECO:0000313" key="5">
    <source>
        <dbReference type="EMBL" id="QKO29967.1"/>
    </source>
</evidence>
<dbReference type="RefSeq" id="WP_086036490.1">
    <property type="nucleotide sequence ID" value="NZ_CP046051.1"/>
</dbReference>
<protein>
    <submittedName>
        <fullName evidence="4">Sortase</fullName>
    </submittedName>
</protein>
<feature type="active site" description="Acyl-thioester intermediate" evidence="2">
    <location>
        <position position="181"/>
    </location>
</feature>
<dbReference type="Proteomes" id="UP000501316">
    <property type="component" value="Chromosome"/>
</dbReference>
<dbReference type="CDD" id="cd00004">
    <property type="entry name" value="Sortase"/>
    <property type="match status" value="1"/>
</dbReference>
<proteinExistence type="predicted"/>
<keyword evidence="3" id="KW-0472">Membrane</keyword>
<evidence type="ECO:0000256" key="2">
    <source>
        <dbReference type="PIRSR" id="PIRSR605754-1"/>
    </source>
</evidence>
<dbReference type="EMBL" id="CP046161">
    <property type="protein sequence ID" value="QKO29967.1"/>
    <property type="molecule type" value="Genomic_DNA"/>
</dbReference>
<dbReference type="EMBL" id="CP046051">
    <property type="protein sequence ID" value="QKN23353.1"/>
    <property type="molecule type" value="Genomic_DNA"/>
</dbReference>
<dbReference type="InterPro" id="IPR023365">
    <property type="entry name" value="Sortase_dom-sf"/>
</dbReference>
<keyword evidence="3" id="KW-0812">Transmembrane</keyword>
<keyword evidence="1" id="KW-0378">Hydrolase</keyword>
<dbReference type="NCBIfam" id="TIGR01076">
    <property type="entry name" value="sortase_fam"/>
    <property type="match status" value="1"/>
</dbReference>
<dbReference type="Pfam" id="PF04203">
    <property type="entry name" value="Sortase"/>
    <property type="match status" value="1"/>
</dbReference>
<dbReference type="KEGG" id="clf:GJQ69_01895"/>
<dbReference type="Proteomes" id="UP000509623">
    <property type="component" value="Chromosome"/>
</dbReference>
<dbReference type="GO" id="GO:0016787">
    <property type="term" value="F:hydrolase activity"/>
    <property type="evidence" value="ECO:0007669"/>
    <property type="project" value="UniProtKB-KW"/>
</dbReference>
<dbReference type="InterPro" id="IPR005754">
    <property type="entry name" value="Sortase"/>
</dbReference>
<evidence type="ECO:0000313" key="6">
    <source>
        <dbReference type="Proteomes" id="UP000501316"/>
    </source>
</evidence>
<evidence type="ECO:0000256" key="3">
    <source>
        <dbReference type="SAM" id="Phobius"/>
    </source>
</evidence>
<name>A0A859DT61_9FIRM</name>
<feature type="transmembrane region" description="Helical" evidence="3">
    <location>
        <begin position="12"/>
        <end position="31"/>
    </location>
</feature>
<sequence length="204" mass="22332">MKTKKTKSKAGSIFIVTGIALILAALALVVFNRWDDWNAGKIASETLKPLQQQISTSVGGGTASPSEMPMTEVNGRSYIGIVSIPTLGLTLPVQNEWNYPNLRKAPCRYQGSVYTHSLIIAGHNYQGHFGRLNTLNVGDAVQFTDVRGNTFDYQVSSMETIDKYDVSRMKSGKWDLTLFTCTIGGKKRVTVRCTQMTTAASAQT</sequence>
<accession>A0A859DT61</accession>
<keyword evidence="7" id="KW-1185">Reference proteome</keyword>
<dbReference type="SUPFAM" id="SSF63817">
    <property type="entry name" value="Sortase"/>
    <property type="match status" value="1"/>
</dbReference>
<gene>
    <name evidence="4" type="ORF">GJQ69_01895</name>
    <name evidence="5" type="ORF">GKP14_02455</name>
</gene>